<feature type="transmembrane region" description="Helical" evidence="1">
    <location>
        <begin position="933"/>
        <end position="955"/>
    </location>
</feature>
<dbReference type="RefSeq" id="WP_169683575.1">
    <property type="nucleotide sequence ID" value="NZ_JABBNU010000010.1"/>
</dbReference>
<organism evidence="2 3">
    <name type="scientific">Marinigracilibium pacificum</name>
    <dbReference type="NCBI Taxonomy" id="2729599"/>
    <lineage>
        <taxon>Bacteria</taxon>
        <taxon>Pseudomonadati</taxon>
        <taxon>Bacteroidota</taxon>
        <taxon>Cytophagia</taxon>
        <taxon>Cytophagales</taxon>
        <taxon>Flammeovirgaceae</taxon>
        <taxon>Marinigracilibium</taxon>
    </lineage>
</organism>
<dbReference type="EMBL" id="JABBNU010000010">
    <property type="protein sequence ID" value="NMM49953.1"/>
    <property type="molecule type" value="Genomic_DNA"/>
</dbReference>
<gene>
    <name evidence="2" type="ORF">HH304_16220</name>
</gene>
<dbReference type="CDD" id="cd18774">
    <property type="entry name" value="PDC2_HK_sensor"/>
    <property type="match status" value="1"/>
</dbReference>
<evidence type="ECO:0008006" key="4">
    <source>
        <dbReference type="Google" id="ProtNLM"/>
    </source>
</evidence>
<feature type="transmembrane region" description="Helical" evidence="1">
    <location>
        <begin position="645"/>
        <end position="666"/>
    </location>
</feature>
<feature type="transmembrane region" description="Helical" evidence="1">
    <location>
        <begin position="1366"/>
        <end position="1384"/>
    </location>
</feature>
<feature type="transmembrane region" description="Helical" evidence="1">
    <location>
        <begin position="772"/>
        <end position="797"/>
    </location>
</feature>
<feature type="transmembrane region" description="Helical" evidence="1">
    <location>
        <begin position="7"/>
        <end position="26"/>
    </location>
</feature>
<feature type="transmembrane region" description="Helical" evidence="1">
    <location>
        <begin position="1334"/>
        <end position="1354"/>
    </location>
</feature>
<feature type="transmembrane region" description="Helical" evidence="1">
    <location>
        <begin position="306"/>
        <end position="332"/>
    </location>
</feature>
<reference evidence="2 3" key="1">
    <citation type="submission" date="2020-04" db="EMBL/GenBank/DDBJ databases">
        <title>Flammeovirgaceae bacterium KN852 isolated from deep sea.</title>
        <authorList>
            <person name="Zhang D.-C."/>
        </authorList>
    </citation>
    <scope>NUCLEOTIDE SEQUENCE [LARGE SCALE GENOMIC DNA]</scope>
    <source>
        <strain evidence="2 3">KN852</strain>
    </source>
</reference>
<feature type="transmembrane region" description="Helical" evidence="1">
    <location>
        <begin position="740"/>
        <end position="760"/>
    </location>
</feature>
<evidence type="ECO:0000313" key="2">
    <source>
        <dbReference type="EMBL" id="NMM49953.1"/>
    </source>
</evidence>
<accession>A0A848IZI6</accession>
<name>A0A848IZI6_9BACT</name>
<sequence length="1388" mass="160200">MKISNKGWVIITTVLLVSLVFMYYFLVFVKDKEREIINDNFRVLTQMSRNFHQVIEGNKRIFETRLKNSFTKGMTDNNLTYSDINVGFGINGILLYTSVNSEKGIDDTKDLINKYAHFGNEQLQLIYIEKINKSDEIIRLIKEDSIKIKYDRLLESKKKNISNIPIIVFSFINYNKLFKSDLIERKDVFDFILISQIDGSNQNVLYSNRPGGSILSFGDSLGLLKNKEVFKVDLGASKYLTFNTRIEVSGNEEVILSGFVDDEKMNNSKRQVSVQFLTIAVIGVILLLIGLPLIKLRVMSTFERLYIRDILFSGISVLFAGSLLVLISIFLIDHLINEKKAQDKNLELLYNKITTQLYKELDNASKNLDLFDSLSLARIPDIHLVKGNNNLFKYAWKIPKEVSKDSPFSYFNAVFKADRTGTPYLVFSSEVNPVTVPNLKHRNYVSGPFTDSGFRYKDDYYLESIRSVTDGNYEIGFGREVSESSMIATSFSSATLMEPIVEPGYGYCVFDNTGRTIFHSDISRNLNENFIDEADFNIHRIEGSKSGINLITEYHGKYHFVFVKSIPEIEGLFLATFISSDYVNSPKSIILSTTFVFQFLFFMILLVVYYLLYFFNHKGSMLKLQVFSFNWLRPQLEDVNVVKPIYLNLILINLSVIILNLTLWLFVHQPVILFLDLIINTTTTIIIHYVLLVPNAPFHKRIFFRNSSFIKARYLLMILGSIYAFFILVKVMILGQSYELIDLGLYLIYFGVAVLFLVYKRTKKNKHIKNSYNVYISYLFSFIVLISVVPTLIFYSISNQIEAEILFAANKTNLEAQNNGWANQKLKQYRNLNSNLIGDYTVYEAKRFVEEMASTGFHELVIPKKIQYSGVNSVSDSLFKELYSTIRVEFNDYGFNTSAYLKESNSSNKKNTITNSIGISLLRGRIFYENYNWVYYIILCGIFLFGIFLIIRYSIFKIYGFRYKSYAKNLVPINNLDSIGQFLIDKLKKSPLDESSFNNIFLNGVNASHLFVIRNKLRDDFNQSFINIDFLDIKNKIEGVGLASGDDNKNEDGKNEIDYYSISFWNKIAIAPENAIKGLVSCLKDPCEDRNIDIIYVYIEHFELGFNDYEFNKIKLDLLSCLTDNPHIRVIISSEISPSKIFNFYEVSMQSVEEVMRLKKEAKVEKQEVLFRYRTDYKRWLHLLGGFYRLTIPFEYEGNKHLENIDNIYEHELNNGKYLIKLKEVLEKDKRRRNPNIPDDQIILLIQEIVYPYYFSIWNSLSKEERYTVYDIAKDKFVNTNNVDGIIDLLHKGILVYDSSLRLMNESFANFVLSNVDSDEALARELEKREGGTWSTTSSVLIILIFSLVVFIGFGEVSFLSDINALISSMAAIFAILPRIGGLLKPSS</sequence>
<dbReference type="Proteomes" id="UP000559010">
    <property type="component" value="Unassembled WGS sequence"/>
</dbReference>
<keyword evidence="3" id="KW-1185">Reference proteome</keyword>
<feature type="transmembrane region" description="Helical" evidence="1">
    <location>
        <begin position="714"/>
        <end position="734"/>
    </location>
</feature>
<keyword evidence="1" id="KW-0812">Transmembrane</keyword>
<feature type="transmembrane region" description="Helical" evidence="1">
    <location>
        <begin position="274"/>
        <end position="294"/>
    </location>
</feature>
<keyword evidence="1" id="KW-0472">Membrane</keyword>
<feature type="transmembrane region" description="Helical" evidence="1">
    <location>
        <begin position="672"/>
        <end position="693"/>
    </location>
</feature>
<comment type="caution">
    <text evidence="2">The sequence shown here is derived from an EMBL/GenBank/DDBJ whole genome shotgun (WGS) entry which is preliminary data.</text>
</comment>
<proteinExistence type="predicted"/>
<protein>
    <recommendedName>
        <fullName evidence="4">Cache domain-containing protein</fullName>
    </recommendedName>
</protein>
<evidence type="ECO:0000256" key="1">
    <source>
        <dbReference type="SAM" id="Phobius"/>
    </source>
</evidence>
<keyword evidence="1" id="KW-1133">Transmembrane helix</keyword>
<feature type="transmembrane region" description="Helical" evidence="1">
    <location>
        <begin position="595"/>
        <end position="615"/>
    </location>
</feature>
<evidence type="ECO:0000313" key="3">
    <source>
        <dbReference type="Proteomes" id="UP000559010"/>
    </source>
</evidence>